<dbReference type="EMBL" id="CP001670">
    <property type="protein sequence ID" value="AFZ81013.1"/>
    <property type="molecule type" value="Genomic_DNA"/>
</dbReference>
<evidence type="ECO:0000313" key="3">
    <source>
        <dbReference type="Proteomes" id="UP000031512"/>
    </source>
</evidence>
<dbReference type="VEuPathDB" id="PiroplasmaDB:BEWA_004210"/>
<dbReference type="InterPro" id="IPR007480">
    <property type="entry name" value="DUF529"/>
</dbReference>
<dbReference type="Proteomes" id="UP000031512">
    <property type="component" value="Chromosome 3"/>
</dbReference>
<keyword evidence="1" id="KW-0732">Signal</keyword>
<dbReference type="Pfam" id="PF04385">
    <property type="entry name" value="FAINT"/>
    <property type="match status" value="1"/>
</dbReference>
<evidence type="ECO:0000313" key="2">
    <source>
        <dbReference type="EMBL" id="AFZ81013.1"/>
    </source>
</evidence>
<feature type="signal peptide" evidence="1">
    <location>
        <begin position="1"/>
        <end position="19"/>
    </location>
</feature>
<dbReference type="KEGG" id="beq:BEWA_004210"/>
<sequence>MKGLILAVLLLCSVIKCERKEIDFDLSDETTREETTLYVTQRGHTKINSYVTKPGVSICRVLDGHALVWERKSGEERCKILWTTNYEDSVIVHLFTFHRRKAVHLYFQKKTFGWVRIPASKYYAKIPTTGSLTVQGE</sequence>
<evidence type="ECO:0000256" key="1">
    <source>
        <dbReference type="SAM" id="SignalP"/>
    </source>
</evidence>
<reference evidence="2 3" key="1">
    <citation type="journal article" date="2012" name="BMC Genomics">
        <title>Comparative genomic analysis and phylogenetic position of Theileria equi.</title>
        <authorList>
            <person name="Kappmeyer L.S."/>
            <person name="Thiagarajan M."/>
            <person name="Herndon D.R."/>
            <person name="Ramsay J.D."/>
            <person name="Caler E."/>
            <person name="Djikeng A."/>
            <person name="Gillespie J.J."/>
            <person name="Lau A.O."/>
            <person name="Roalson E.H."/>
            <person name="Silva J.C."/>
            <person name="Silva M.G."/>
            <person name="Suarez C.E."/>
            <person name="Ueti M.W."/>
            <person name="Nene V.M."/>
            <person name="Mealey R.H."/>
            <person name="Knowles D.P."/>
            <person name="Brayton K.A."/>
        </authorList>
    </citation>
    <scope>NUCLEOTIDE SEQUENCE [LARGE SCALE GENOMIC DNA]</scope>
    <source>
        <strain evidence="2 3">WA</strain>
    </source>
</reference>
<name>L0B0J3_THEEQ</name>
<organism evidence="2 3">
    <name type="scientific">Theileria equi strain WA</name>
    <dbReference type="NCBI Taxonomy" id="1537102"/>
    <lineage>
        <taxon>Eukaryota</taxon>
        <taxon>Sar</taxon>
        <taxon>Alveolata</taxon>
        <taxon>Apicomplexa</taxon>
        <taxon>Aconoidasida</taxon>
        <taxon>Piroplasmida</taxon>
        <taxon>Theileriidae</taxon>
        <taxon>Theileria</taxon>
    </lineage>
</organism>
<dbReference type="AlphaFoldDB" id="L0B0J3"/>
<gene>
    <name evidence="2" type="ORF">BEWA_004210</name>
</gene>
<protein>
    <submittedName>
        <fullName evidence="2">Signal peptide-containing protein</fullName>
    </submittedName>
</protein>
<feature type="chain" id="PRO_5003940015" evidence="1">
    <location>
        <begin position="20"/>
        <end position="137"/>
    </location>
</feature>
<accession>L0B0J3</accession>
<dbReference type="RefSeq" id="XP_004830679.1">
    <property type="nucleotide sequence ID" value="XM_004830622.1"/>
</dbReference>
<proteinExistence type="predicted"/>
<keyword evidence="3" id="KW-1185">Reference proteome</keyword>
<dbReference type="GeneID" id="15805728"/>